<dbReference type="GO" id="GO:0046872">
    <property type="term" value="F:metal ion binding"/>
    <property type="evidence" value="ECO:0007669"/>
    <property type="project" value="UniProtKB-KW"/>
</dbReference>
<sequence length="240" mass="26117">MSAIDRRQTSNEREPLLGRPGDVEQLPGQSLLSNLIKGTAPLAQFGGLLIFGLTWGAVFTHRTLLFSAHPLLNALAILLAIQAILVLQPTHTPEQKKAGTTSHAAVWAVAGSAFFAGLIAVEVHKQRSHLGHFESPHAVLGLVIYVMLMIQILVGVTQYYVPAVYGSVDNAKAMYKYHRVCGYIILTLVLINVVLASKTPYAGKILGIKTWATVVGAVFVLLGILPRIKKKKVQLWGRRN</sequence>
<evidence type="ECO:0000256" key="4">
    <source>
        <dbReference type="ARBA" id="ARBA00022617"/>
    </source>
</evidence>
<dbReference type="Proteomes" id="UP000298138">
    <property type="component" value="Unassembled WGS sequence"/>
</dbReference>
<evidence type="ECO:0000256" key="5">
    <source>
        <dbReference type="ARBA" id="ARBA00022692"/>
    </source>
</evidence>
<dbReference type="EMBL" id="ML220118">
    <property type="protein sequence ID" value="TGZ81736.1"/>
    <property type="molecule type" value="Genomic_DNA"/>
</dbReference>
<feature type="transmembrane region" description="Helical" evidence="12">
    <location>
        <begin position="208"/>
        <end position="228"/>
    </location>
</feature>
<dbReference type="InterPro" id="IPR006593">
    <property type="entry name" value="Cyt_b561/ferric_Rdtase_TM"/>
</dbReference>
<dbReference type="InParanoid" id="A0A4S2MYP3"/>
<dbReference type="AlphaFoldDB" id="A0A4S2MYP3"/>
<feature type="transmembrane region" description="Helical" evidence="12">
    <location>
        <begin position="102"/>
        <end position="121"/>
    </location>
</feature>
<organism evidence="14 15">
    <name type="scientific">Ascodesmis nigricans</name>
    <dbReference type="NCBI Taxonomy" id="341454"/>
    <lineage>
        <taxon>Eukaryota</taxon>
        <taxon>Fungi</taxon>
        <taxon>Dikarya</taxon>
        <taxon>Ascomycota</taxon>
        <taxon>Pezizomycotina</taxon>
        <taxon>Pezizomycetes</taxon>
        <taxon>Pezizales</taxon>
        <taxon>Ascodesmidaceae</taxon>
        <taxon>Ascodesmis</taxon>
    </lineage>
</organism>
<proteinExistence type="predicted"/>
<keyword evidence="10 12" id="KW-0472">Membrane</keyword>
<feature type="transmembrane region" description="Helical" evidence="12">
    <location>
        <begin position="42"/>
        <end position="59"/>
    </location>
</feature>
<dbReference type="InterPro" id="IPR045150">
    <property type="entry name" value="CYB561D1/2"/>
</dbReference>
<reference evidence="14 15" key="1">
    <citation type="submission" date="2019-04" db="EMBL/GenBank/DDBJ databases">
        <title>Comparative genomics and transcriptomics to analyze fruiting body development in filamentous ascomycetes.</title>
        <authorList>
            <consortium name="DOE Joint Genome Institute"/>
            <person name="Lutkenhaus R."/>
            <person name="Traeger S."/>
            <person name="Breuer J."/>
            <person name="Kuo A."/>
            <person name="Lipzen A."/>
            <person name="Pangilinan J."/>
            <person name="Dilworth D."/>
            <person name="Sandor L."/>
            <person name="Poggeler S."/>
            <person name="Barry K."/>
            <person name="Grigoriev I.V."/>
            <person name="Nowrousian M."/>
        </authorList>
    </citation>
    <scope>NUCLEOTIDE SEQUENCE [LARGE SCALE GENOMIC DNA]</scope>
    <source>
        <strain evidence="14 15">CBS 389.68</strain>
    </source>
</reference>
<evidence type="ECO:0000256" key="9">
    <source>
        <dbReference type="ARBA" id="ARBA00023004"/>
    </source>
</evidence>
<keyword evidence="6" id="KW-0479">Metal-binding</keyword>
<evidence type="ECO:0000313" key="15">
    <source>
        <dbReference type="Proteomes" id="UP000298138"/>
    </source>
</evidence>
<comment type="cofactor">
    <cofactor evidence="1">
        <name>heme b</name>
        <dbReference type="ChEBI" id="CHEBI:60344"/>
    </cofactor>
</comment>
<accession>A0A4S2MYP3</accession>
<dbReference type="OrthoDB" id="432881at2759"/>
<protein>
    <recommendedName>
        <fullName evidence="13">Cytochrome b561 domain-containing protein</fullName>
    </recommendedName>
</protein>
<feature type="transmembrane region" description="Helical" evidence="12">
    <location>
        <begin position="142"/>
        <end position="161"/>
    </location>
</feature>
<dbReference type="GO" id="GO:0140575">
    <property type="term" value="F:transmembrane monodehydroascorbate reductase activity"/>
    <property type="evidence" value="ECO:0007669"/>
    <property type="project" value="InterPro"/>
</dbReference>
<gene>
    <name evidence="14" type="ORF">EX30DRAFT_330874</name>
</gene>
<feature type="domain" description="Cytochrome b561" evidence="13">
    <location>
        <begin position="32"/>
        <end position="231"/>
    </location>
</feature>
<feature type="region of interest" description="Disordered" evidence="11">
    <location>
        <begin position="1"/>
        <end position="25"/>
    </location>
</feature>
<evidence type="ECO:0000256" key="11">
    <source>
        <dbReference type="SAM" id="MobiDB-lite"/>
    </source>
</evidence>
<dbReference type="Gene3D" id="1.20.120.1770">
    <property type="match status" value="1"/>
</dbReference>
<keyword evidence="4" id="KW-0349">Heme</keyword>
<keyword evidence="15" id="KW-1185">Reference proteome</keyword>
<evidence type="ECO:0000313" key="14">
    <source>
        <dbReference type="EMBL" id="TGZ81736.1"/>
    </source>
</evidence>
<evidence type="ECO:0000256" key="10">
    <source>
        <dbReference type="ARBA" id="ARBA00023136"/>
    </source>
</evidence>
<evidence type="ECO:0000256" key="6">
    <source>
        <dbReference type="ARBA" id="ARBA00022723"/>
    </source>
</evidence>
<keyword evidence="9" id="KW-0408">Iron</keyword>
<dbReference type="SMART" id="SM00665">
    <property type="entry name" value="B561"/>
    <property type="match status" value="1"/>
</dbReference>
<feature type="transmembrane region" description="Helical" evidence="12">
    <location>
        <begin position="71"/>
        <end position="90"/>
    </location>
</feature>
<name>A0A4S2MYP3_9PEZI</name>
<dbReference type="Pfam" id="PF03188">
    <property type="entry name" value="Cytochrom_B561"/>
    <property type="match status" value="1"/>
</dbReference>
<evidence type="ECO:0000256" key="7">
    <source>
        <dbReference type="ARBA" id="ARBA00022982"/>
    </source>
</evidence>
<evidence type="ECO:0000259" key="13">
    <source>
        <dbReference type="PROSITE" id="PS50939"/>
    </source>
</evidence>
<dbReference type="PANTHER" id="PTHR15422">
    <property type="entry name" value="OS05G0565100 PROTEIN"/>
    <property type="match status" value="1"/>
</dbReference>
<dbReference type="GO" id="GO:0016020">
    <property type="term" value="C:membrane"/>
    <property type="evidence" value="ECO:0007669"/>
    <property type="project" value="UniProtKB-SubCell"/>
</dbReference>
<keyword evidence="7" id="KW-0249">Electron transport</keyword>
<keyword evidence="5 12" id="KW-0812">Transmembrane</keyword>
<evidence type="ECO:0000256" key="12">
    <source>
        <dbReference type="SAM" id="Phobius"/>
    </source>
</evidence>
<dbReference type="CDD" id="cd08761">
    <property type="entry name" value="Cyt_b561_CYB561D2_like"/>
    <property type="match status" value="1"/>
</dbReference>
<evidence type="ECO:0000256" key="8">
    <source>
        <dbReference type="ARBA" id="ARBA00022989"/>
    </source>
</evidence>
<keyword evidence="8 12" id="KW-1133">Transmembrane helix</keyword>
<comment type="subcellular location">
    <subcellularLocation>
        <location evidence="2">Membrane</location>
        <topology evidence="2">Multi-pass membrane protein</topology>
    </subcellularLocation>
</comment>
<dbReference type="PANTHER" id="PTHR15422:SF45">
    <property type="entry name" value="CYTOCHROME B561 DOMAIN-CONTAINING PROTEIN"/>
    <property type="match status" value="1"/>
</dbReference>
<evidence type="ECO:0000256" key="1">
    <source>
        <dbReference type="ARBA" id="ARBA00001970"/>
    </source>
</evidence>
<keyword evidence="3" id="KW-0813">Transport</keyword>
<feature type="compositionally biased region" description="Basic and acidic residues" evidence="11">
    <location>
        <begin position="1"/>
        <end position="16"/>
    </location>
</feature>
<dbReference type="PROSITE" id="PS50939">
    <property type="entry name" value="CYTOCHROME_B561"/>
    <property type="match status" value="1"/>
</dbReference>
<feature type="transmembrane region" description="Helical" evidence="12">
    <location>
        <begin position="177"/>
        <end position="196"/>
    </location>
</feature>
<evidence type="ECO:0000256" key="3">
    <source>
        <dbReference type="ARBA" id="ARBA00022448"/>
    </source>
</evidence>
<evidence type="ECO:0000256" key="2">
    <source>
        <dbReference type="ARBA" id="ARBA00004141"/>
    </source>
</evidence>